<reference evidence="3" key="1">
    <citation type="submission" date="2016-04" db="EMBL/GenBank/DDBJ databases">
        <authorList>
            <person name="Chen S.-C."/>
            <person name="Lai M.-C."/>
        </authorList>
    </citation>
    <scope>NUCLEOTIDE SEQUENCE [LARGE SCALE GENOMIC DNA]</scope>
    <source>
        <strain evidence="3">AB14</strain>
    </source>
</reference>
<dbReference type="PANTHER" id="PTHR36932">
    <property type="entry name" value="CAPSULAR POLYSACCHARIDE BIOSYNTHESIS PROTEIN"/>
    <property type="match status" value="1"/>
</dbReference>
<protein>
    <recommendedName>
        <fullName evidence="1">AMP-dependent synthetase/ligase domain-containing protein</fullName>
    </recommendedName>
</protein>
<dbReference type="Pfam" id="PF00501">
    <property type="entry name" value="AMP-binding"/>
    <property type="match status" value="1"/>
</dbReference>
<evidence type="ECO:0000313" key="2">
    <source>
        <dbReference type="EMBL" id="OLZ40769.1"/>
    </source>
</evidence>
<dbReference type="InterPro" id="IPR042099">
    <property type="entry name" value="ANL_N_sf"/>
</dbReference>
<proteinExistence type="predicted"/>
<dbReference type="EMBL" id="LWLN01000001">
    <property type="protein sequence ID" value="OLZ40769.1"/>
    <property type="molecule type" value="Genomic_DNA"/>
</dbReference>
<dbReference type="Proteomes" id="UP000189370">
    <property type="component" value="Unassembled WGS sequence"/>
</dbReference>
<accession>A0A1S8AW56</accession>
<evidence type="ECO:0000259" key="1">
    <source>
        <dbReference type="Pfam" id="PF00501"/>
    </source>
</evidence>
<comment type="caution">
    <text evidence="2">The sequence shown here is derived from an EMBL/GenBank/DDBJ whole genome shotgun (WGS) entry which is preliminary data.</text>
</comment>
<feature type="domain" description="AMP-dependent synthetase/ligase" evidence="1">
    <location>
        <begin position="13"/>
        <end position="128"/>
    </location>
</feature>
<name>A0A1S8AW56_9EURY</name>
<dbReference type="InterPro" id="IPR053158">
    <property type="entry name" value="CapK_Type1_Caps_Biosynth"/>
</dbReference>
<dbReference type="SUPFAM" id="SSF56801">
    <property type="entry name" value="Acetyl-CoA synthetase-like"/>
    <property type="match status" value="1"/>
</dbReference>
<dbReference type="PANTHER" id="PTHR36932:SF1">
    <property type="entry name" value="CAPSULAR POLYSACCHARIDE BIOSYNTHESIS PROTEIN"/>
    <property type="match status" value="1"/>
</dbReference>
<dbReference type="STRING" id="301967.A6E15_07100"/>
<gene>
    <name evidence="2" type="ORF">A6E15_07100</name>
</gene>
<dbReference type="InterPro" id="IPR000873">
    <property type="entry name" value="AMP-dep_synth/lig_dom"/>
</dbReference>
<dbReference type="AlphaFoldDB" id="A0A1S8AW56"/>
<keyword evidence="3" id="KW-1185">Reference proteome</keyword>
<evidence type="ECO:0000313" key="3">
    <source>
        <dbReference type="Proteomes" id="UP000189370"/>
    </source>
</evidence>
<sequence>MSSYHLGENTVDDYLDEIEQFQPDYIDGYPSSISYCAQRALETNRDIRIPAAFPTAETLREEDRELIEEGFSTQVYNQYGSTESAALITECPNGNWHVNPEIGIVEVLDEDGEPVTEGEIGELVLTGLNNKAMPLIRYRIGDMARGPPRYEACDCGWNTPVIEEIIGREDEVVITADGRRIPMLSYNVFKYAEGIEESQIVQESVDEFVLRIVPGDGYTDDQADLVTEKLKDRVGEDISVEVKLLDEIPKTSSGKFRAVISKV</sequence>
<dbReference type="Gene3D" id="3.40.50.12780">
    <property type="entry name" value="N-terminal domain of ligase-like"/>
    <property type="match status" value="1"/>
</dbReference>
<organism evidence="2 3">
    <name type="scientific">Natrinema saccharevitans</name>
    <dbReference type="NCBI Taxonomy" id="301967"/>
    <lineage>
        <taxon>Archaea</taxon>
        <taxon>Methanobacteriati</taxon>
        <taxon>Methanobacteriota</taxon>
        <taxon>Stenosarchaea group</taxon>
        <taxon>Halobacteria</taxon>
        <taxon>Halobacteriales</taxon>
        <taxon>Natrialbaceae</taxon>
        <taxon>Natrinema</taxon>
    </lineage>
</organism>